<dbReference type="Proteomes" id="UP001220324">
    <property type="component" value="Unassembled WGS sequence"/>
</dbReference>
<protein>
    <submittedName>
        <fullName evidence="2">Uncharacterized protein</fullName>
    </submittedName>
</protein>
<proteinExistence type="predicted"/>
<accession>A0AAD6CV54</accession>
<keyword evidence="3" id="KW-1185">Reference proteome</keyword>
<evidence type="ECO:0000313" key="3">
    <source>
        <dbReference type="Proteomes" id="UP001220324"/>
    </source>
</evidence>
<sequence>MKLRNFKFVDGDRYGAAIDRPLPQPIYVHYLPEMGKDKTLKDIESVIQGGRAQLTSLLEKAKQQEMMGEIKPKLRDMLETLQLEITDLLRQRNLVEKMPFILDKVLVTSGASVLGDALMDWVFIEVSKEIENQYFHQNYEMQRVFTLSTGFPIDTFSSLRSGEYCAKIGRTTGVTSGICHGAQAICNWEDITVRFTHEGEEVLMKNKPSREYLIINKKLHESDFQEACFANDGDSGSFILNENGELTGPLGVSP</sequence>
<dbReference type="InterPro" id="IPR009003">
    <property type="entry name" value="Peptidase_S1_PA"/>
</dbReference>
<dbReference type="SUPFAM" id="SSF50494">
    <property type="entry name" value="Trypsin-like serine proteases"/>
    <property type="match status" value="1"/>
</dbReference>
<evidence type="ECO:0000313" key="2">
    <source>
        <dbReference type="EMBL" id="KAJ5540499.1"/>
    </source>
</evidence>
<keyword evidence="1" id="KW-0175">Coiled coil</keyword>
<reference evidence="2 3" key="1">
    <citation type="journal article" date="2023" name="IMA Fungus">
        <title>Comparative genomic study of the Penicillium genus elucidates a diverse pangenome and 15 lateral gene transfer events.</title>
        <authorList>
            <person name="Petersen C."/>
            <person name="Sorensen T."/>
            <person name="Nielsen M.R."/>
            <person name="Sondergaard T.E."/>
            <person name="Sorensen J.L."/>
            <person name="Fitzpatrick D.A."/>
            <person name="Frisvad J.C."/>
            <person name="Nielsen K.L."/>
        </authorList>
    </citation>
    <scope>NUCLEOTIDE SEQUENCE [LARGE SCALE GENOMIC DNA]</scope>
    <source>
        <strain evidence="2 3">IBT 35679</strain>
    </source>
</reference>
<feature type="coiled-coil region" evidence="1">
    <location>
        <begin position="71"/>
        <end position="98"/>
    </location>
</feature>
<evidence type="ECO:0000256" key="1">
    <source>
        <dbReference type="SAM" id="Coils"/>
    </source>
</evidence>
<organism evidence="2 3">
    <name type="scientific">Penicillium frequentans</name>
    <dbReference type="NCBI Taxonomy" id="3151616"/>
    <lineage>
        <taxon>Eukaryota</taxon>
        <taxon>Fungi</taxon>
        <taxon>Dikarya</taxon>
        <taxon>Ascomycota</taxon>
        <taxon>Pezizomycotina</taxon>
        <taxon>Eurotiomycetes</taxon>
        <taxon>Eurotiomycetidae</taxon>
        <taxon>Eurotiales</taxon>
        <taxon>Aspergillaceae</taxon>
        <taxon>Penicillium</taxon>
    </lineage>
</organism>
<dbReference type="EMBL" id="JAQIZZ010000005">
    <property type="protein sequence ID" value="KAJ5540499.1"/>
    <property type="molecule type" value="Genomic_DNA"/>
</dbReference>
<gene>
    <name evidence="2" type="ORF">N7494_005575</name>
</gene>
<name>A0AAD6CV54_9EURO</name>
<dbReference type="AlphaFoldDB" id="A0AAD6CV54"/>
<comment type="caution">
    <text evidence="2">The sequence shown here is derived from an EMBL/GenBank/DDBJ whole genome shotgun (WGS) entry which is preliminary data.</text>
</comment>